<dbReference type="EMBL" id="CP015614">
    <property type="protein sequence ID" value="ANF55783.1"/>
    <property type="molecule type" value="Genomic_DNA"/>
</dbReference>
<evidence type="ECO:0000256" key="2">
    <source>
        <dbReference type="HAMAP-Rule" id="MF_00758"/>
    </source>
</evidence>
<protein>
    <recommendedName>
        <fullName evidence="2">UPF0301 protein DA69_00850</fullName>
    </recommendedName>
</protein>
<dbReference type="PANTHER" id="PTHR30327">
    <property type="entry name" value="UNCHARACTERIZED PROTEIN YQGE"/>
    <property type="match status" value="1"/>
</dbReference>
<dbReference type="OrthoDB" id="9807486at2"/>
<dbReference type="Proteomes" id="UP000077603">
    <property type="component" value="Chromosome"/>
</dbReference>
<dbReference type="Pfam" id="PF02622">
    <property type="entry name" value="DUF179"/>
    <property type="match status" value="1"/>
</dbReference>
<sequence>MKTSSSPAASSLTGRLLVAMPGIDDDRFRHAVILICAHDDDHALGVRLDQPAPGVSLAEVLETLDTPSHDRLRDRRVLIGGPVERERGFVLHTDDWISDETSLSFGEGLALTGTRDALTAMADAEGPRRSILLLGYAGWGEGQLEEELNENVWLTAEADDALIFDTDYDTKWSRALAGLGVDAARLSSQSGRA</sequence>
<dbReference type="PANTHER" id="PTHR30327:SF1">
    <property type="entry name" value="UPF0301 PROTEIN YQGE"/>
    <property type="match status" value="1"/>
</dbReference>
<dbReference type="RefSeq" id="WP_025977912.1">
    <property type="nucleotide sequence ID" value="NZ_CP015614.1"/>
</dbReference>
<dbReference type="SUPFAM" id="SSF143456">
    <property type="entry name" value="VC0467-like"/>
    <property type="match status" value="1"/>
</dbReference>
<accession>A0A172Y978</accession>
<dbReference type="STRING" id="588932.DA69_00850"/>
<evidence type="ECO:0000313" key="3">
    <source>
        <dbReference type="EMBL" id="ANF55783.1"/>
    </source>
</evidence>
<gene>
    <name evidence="3" type="ORF">DA69_00850</name>
</gene>
<dbReference type="InterPro" id="IPR003774">
    <property type="entry name" value="AlgH-like"/>
</dbReference>
<keyword evidence="4" id="KW-1185">Reference proteome</keyword>
<dbReference type="eggNOG" id="COG1678">
    <property type="taxonomic scope" value="Bacteria"/>
</dbReference>
<evidence type="ECO:0000256" key="1">
    <source>
        <dbReference type="ARBA" id="ARBA00009600"/>
    </source>
</evidence>
<comment type="similarity">
    <text evidence="1 2">Belongs to the UPF0301 (AlgH) family.</text>
</comment>
<dbReference type="KEGG" id="bne:DA69_00850"/>
<evidence type="ECO:0000313" key="4">
    <source>
        <dbReference type="Proteomes" id="UP000077603"/>
    </source>
</evidence>
<name>A0A172Y978_9CAUL</name>
<organism evidence="3 4">
    <name type="scientific">Brevundimonas naejangsanensis</name>
    <dbReference type="NCBI Taxonomy" id="588932"/>
    <lineage>
        <taxon>Bacteria</taxon>
        <taxon>Pseudomonadati</taxon>
        <taxon>Pseudomonadota</taxon>
        <taxon>Alphaproteobacteria</taxon>
        <taxon>Caulobacterales</taxon>
        <taxon>Caulobacteraceae</taxon>
        <taxon>Brevundimonas</taxon>
    </lineage>
</organism>
<proteinExistence type="inferred from homology"/>
<dbReference type="AlphaFoldDB" id="A0A172Y978"/>
<dbReference type="GO" id="GO:0005829">
    <property type="term" value="C:cytosol"/>
    <property type="evidence" value="ECO:0007669"/>
    <property type="project" value="TreeGrafter"/>
</dbReference>
<dbReference type="HAMAP" id="MF_00758">
    <property type="entry name" value="UPF0301"/>
    <property type="match status" value="1"/>
</dbReference>
<dbReference type="Gene3D" id="3.40.1740.10">
    <property type="entry name" value="VC0467-like"/>
    <property type="match status" value="1"/>
</dbReference>
<reference evidence="3 4" key="1">
    <citation type="journal article" date="2014" name="Genome Announc.">
        <title>Genome Sequence of a Promising Hydrogen-Producing Facultative Anaerobic Bacterium, Brevundimonas naejangsanensis Strain B1.</title>
        <authorList>
            <person name="Su H."/>
            <person name="Zhang T."/>
            <person name="Bao M."/>
            <person name="Jiang Y."/>
            <person name="Wang Y."/>
            <person name="Tan T."/>
        </authorList>
    </citation>
    <scope>NUCLEOTIDE SEQUENCE [LARGE SCALE GENOMIC DNA]</scope>
    <source>
        <strain evidence="3 4">B1</strain>
    </source>
</reference>